<dbReference type="PROSITE" id="PS50109">
    <property type="entry name" value="HIS_KIN"/>
    <property type="match status" value="1"/>
</dbReference>
<dbReference type="RefSeq" id="WP_181760032.1">
    <property type="nucleotide sequence ID" value="NZ_BMCR01000008.1"/>
</dbReference>
<dbReference type="InterPro" id="IPR003661">
    <property type="entry name" value="HisK_dim/P_dom"/>
</dbReference>
<dbReference type="Pfam" id="PF02518">
    <property type="entry name" value="HATPase_c"/>
    <property type="match status" value="1"/>
</dbReference>
<dbReference type="SMART" id="SM00448">
    <property type="entry name" value="REC"/>
    <property type="match status" value="1"/>
</dbReference>
<evidence type="ECO:0000256" key="3">
    <source>
        <dbReference type="ARBA" id="ARBA00022553"/>
    </source>
</evidence>
<evidence type="ECO:0000256" key="10">
    <source>
        <dbReference type="ARBA" id="ARBA00068150"/>
    </source>
</evidence>
<evidence type="ECO:0000256" key="8">
    <source>
        <dbReference type="ARBA" id="ARBA00023012"/>
    </source>
</evidence>
<comment type="caution">
    <text evidence="16">The sequence shown here is derived from an EMBL/GenBank/DDBJ whole genome shotgun (WGS) entry which is preliminary data.</text>
</comment>
<dbReference type="InterPro" id="IPR011006">
    <property type="entry name" value="CheY-like_superfamily"/>
</dbReference>
<dbReference type="SUPFAM" id="SSF52172">
    <property type="entry name" value="CheY-like"/>
    <property type="match status" value="2"/>
</dbReference>
<evidence type="ECO:0000256" key="13">
    <source>
        <dbReference type="SAM" id="Phobius"/>
    </source>
</evidence>
<keyword evidence="13" id="KW-0472">Membrane</keyword>
<dbReference type="Pfam" id="PF00072">
    <property type="entry name" value="Response_reg"/>
    <property type="match status" value="1"/>
</dbReference>
<organism evidence="16 17">
    <name type="scientific">Stappia taiwanensis</name>
    <dbReference type="NCBI Taxonomy" id="992267"/>
    <lineage>
        <taxon>Bacteria</taxon>
        <taxon>Pseudomonadati</taxon>
        <taxon>Pseudomonadota</taxon>
        <taxon>Alphaproteobacteria</taxon>
        <taxon>Hyphomicrobiales</taxon>
        <taxon>Stappiaceae</taxon>
        <taxon>Stappia</taxon>
    </lineage>
</organism>
<evidence type="ECO:0000256" key="1">
    <source>
        <dbReference type="ARBA" id="ARBA00000085"/>
    </source>
</evidence>
<evidence type="ECO:0000256" key="9">
    <source>
        <dbReference type="ARBA" id="ARBA00064003"/>
    </source>
</evidence>
<dbReference type="PANTHER" id="PTHR45339:SF1">
    <property type="entry name" value="HYBRID SIGNAL TRANSDUCTION HISTIDINE KINASE J"/>
    <property type="match status" value="1"/>
</dbReference>
<evidence type="ECO:0000256" key="12">
    <source>
        <dbReference type="SAM" id="MobiDB-lite"/>
    </source>
</evidence>
<feature type="domain" description="Response regulatory" evidence="15">
    <location>
        <begin position="637"/>
        <end position="756"/>
    </location>
</feature>
<dbReference type="InterPro" id="IPR003594">
    <property type="entry name" value="HATPase_dom"/>
</dbReference>
<dbReference type="CDD" id="cd00082">
    <property type="entry name" value="HisKA"/>
    <property type="match status" value="1"/>
</dbReference>
<feature type="compositionally biased region" description="Low complexity" evidence="12">
    <location>
        <begin position="18"/>
        <end position="32"/>
    </location>
</feature>
<dbReference type="SMART" id="SM00387">
    <property type="entry name" value="HATPase_c"/>
    <property type="match status" value="1"/>
</dbReference>
<dbReference type="GO" id="GO:0000155">
    <property type="term" value="F:phosphorelay sensor kinase activity"/>
    <property type="evidence" value="ECO:0007669"/>
    <property type="project" value="InterPro"/>
</dbReference>
<evidence type="ECO:0000256" key="6">
    <source>
        <dbReference type="ARBA" id="ARBA00022777"/>
    </source>
</evidence>
<dbReference type="Gene3D" id="3.40.50.2300">
    <property type="match status" value="2"/>
</dbReference>
<feature type="region of interest" description="Disordered" evidence="12">
    <location>
        <begin position="1"/>
        <end position="32"/>
    </location>
</feature>
<dbReference type="Pfam" id="PF00512">
    <property type="entry name" value="HisKA"/>
    <property type="match status" value="1"/>
</dbReference>
<dbReference type="EMBL" id="JACEON010000007">
    <property type="protein sequence ID" value="MBA4611831.1"/>
    <property type="molecule type" value="Genomic_DNA"/>
</dbReference>
<dbReference type="GO" id="GO:0005524">
    <property type="term" value="F:ATP binding"/>
    <property type="evidence" value="ECO:0007669"/>
    <property type="project" value="UniProtKB-KW"/>
</dbReference>
<dbReference type="Gene3D" id="1.10.287.130">
    <property type="match status" value="1"/>
</dbReference>
<dbReference type="PROSITE" id="PS50110">
    <property type="entry name" value="RESPONSE_REGULATORY"/>
    <property type="match status" value="2"/>
</dbReference>
<dbReference type="InterPro" id="IPR036890">
    <property type="entry name" value="HATPase_C_sf"/>
</dbReference>
<keyword evidence="13" id="KW-0812">Transmembrane</keyword>
<dbReference type="InterPro" id="IPR036097">
    <property type="entry name" value="HisK_dim/P_sf"/>
</dbReference>
<keyword evidence="4" id="KW-0808">Transferase</keyword>
<keyword evidence="13" id="KW-1133">Transmembrane helix</keyword>
<dbReference type="EC" id="2.7.13.3" evidence="2"/>
<dbReference type="SUPFAM" id="SSF47384">
    <property type="entry name" value="Homodimeric domain of signal transducing histidine kinase"/>
    <property type="match status" value="1"/>
</dbReference>
<dbReference type="SMART" id="SM00388">
    <property type="entry name" value="HisKA"/>
    <property type="match status" value="1"/>
</dbReference>
<keyword evidence="3 11" id="KW-0597">Phosphoprotein</keyword>
<feature type="modified residue" description="4-aspartylphosphate" evidence="11">
    <location>
        <position position="540"/>
    </location>
</feature>
<evidence type="ECO:0000256" key="7">
    <source>
        <dbReference type="ARBA" id="ARBA00022840"/>
    </source>
</evidence>
<dbReference type="InterPro" id="IPR004358">
    <property type="entry name" value="Sig_transdc_His_kin-like_C"/>
</dbReference>
<dbReference type="PRINTS" id="PR00344">
    <property type="entry name" value="BCTRLSENSOR"/>
</dbReference>
<proteinExistence type="predicted"/>
<accession>A0A838XRY9</accession>
<dbReference type="AlphaFoldDB" id="A0A838XRY9"/>
<dbReference type="FunFam" id="3.30.565.10:FF:000010">
    <property type="entry name" value="Sensor histidine kinase RcsC"/>
    <property type="match status" value="1"/>
</dbReference>
<dbReference type="SUPFAM" id="SSF55874">
    <property type="entry name" value="ATPase domain of HSP90 chaperone/DNA topoisomerase II/histidine kinase"/>
    <property type="match status" value="1"/>
</dbReference>
<protein>
    <recommendedName>
        <fullName evidence="10">Sensory/regulatory protein RpfC</fullName>
        <ecNumber evidence="2">2.7.13.3</ecNumber>
    </recommendedName>
</protein>
<feature type="domain" description="Response regulatory" evidence="15">
    <location>
        <begin position="492"/>
        <end position="604"/>
    </location>
</feature>
<evidence type="ECO:0000256" key="2">
    <source>
        <dbReference type="ARBA" id="ARBA00012438"/>
    </source>
</evidence>
<dbReference type="CDD" id="cd16922">
    <property type="entry name" value="HATPase_EvgS-ArcB-TorS-like"/>
    <property type="match status" value="1"/>
</dbReference>
<dbReference type="Gene3D" id="3.30.565.10">
    <property type="entry name" value="Histidine kinase-like ATPase, C-terminal domain"/>
    <property type="match status" value="1"/>
</dbReference>
<evidence type="ECO:0000256" key="5">
    <source>
        <dbReference type="ARBA" id="ARBA00022741"/>
    </source>
</evidence>
<evidence type="ECO:0000256" key="4">
    <source>
        <dbReference type="ARBA" id="ARBA00022679"/>
    </source>
</evidence>
<sequence length="763" mass="81119">MTGRDDHGSPNPARRRAAASTAPPGRHKSTAAAARAPSLTALAAVPRFAGFLILVTAGLLAGAVSLVLLAPSSGPVPLVGLALAFLSGALASLWLTRAGSARPDDATQAATIEALTLEREALLDDIWRLKDCEARHRDVLDTLGDVVTRWREGGALTYANDAAMRLFPDGSMSALHASEGRETGDGFADIRIDTAEGPRWFSRVDVPVRDLTDGTPLVQTILRDVTDRRRVEEELVAARNQAETASASKSRFLATVSHEIRTPLNGILGMASLLRDTRLTAEQHSYVDAVHSSGEILLLLIDEVLDLSKIEAGRLELSPARLELTPLVEGVVELLSPRAQAKGLEIGCHIGPEVPTHLVGDGTRLRQILFNLAGNGLKFTETGGVTIDVARTRDTAQVPSDRLLVTVRDTGIGFTAEDADRLFQEFEQIDHGPARRFDGAGLGLAISQRLVNMMGGTIAARATAGAGAEFRVNLPLTGADGVRPQPELAGQRICLITQSQVEGPLIARQLGEAGARVTLLSPGDEAIDEALADADLILLDQLSVTEAGGWLAGARAIGIDAPAVVLVTPAERDRLPRLRAAGFGAYLIRPVRSSSLLQVTKSMLESGAPLASWDLQQDDRSHLAAMQQRQESRRPLRLLVAEDNDINRMLTEALLRKLGHESLVVGDGAEALKAFAEGNFDAVLMDLHMPGIDGITAIRRLRARERELALPRVAVFAVTADVTAEARDAALEAGADAVLAKPLDPDLLRNRLSAPQDGGKAAG</sequence>
<evidence type="ECO:0000313" key="16">
    <source>
        <dbReference type="EMBL" id="MBA4611831.1"/>
    </source>
</evidence>
<evidence type="ECO:0000313" key="17">
    <source>
        <dbReference type="Proteomes" id="UP000559404"/>
    </source>
</evidence>
<reference evidence="16 17" key="2">
    <citation type="submission" date="2020-08" db="EMBL/GenBank/DDBJ databases">
        <title>Stappia taiwanensis sp. nov., isolated from a coastal thermal spring.</title>
        <authorList>
            <person name="Kampfer P."/>
        </authorList>
    </citation>
    <scope>NUCLEOTIDE SEQUENCE [LARGE SCALE GENOMIC DNA]</scope>
    <source>
        <strain evidence="16 17">DSM 23284</strain>
    </source>
</reference>
<gene>
    <name evidence="16" type="ORF">H1W37_09230</name>
</gene>
<feature type="transmembrane region" description="Helical" evidence="13">
    <location>
        <begin position="48"/>
        <end position="69"/>
    </location>
</feature>
<feature type="transmembrane region" description="Helical" evidence="13">
    <location>
        <begin position="76"/>
        <end position="95"/>
    </location>
</feature>
<keyword evidence="5" id="KW-0547">Nucleotide-binding</keyword>
<keyword evidence="7" id="KW-0067">ATP-binding</keyword>
<dbReference type="Proteomes" id="UP000559404">
    <property type="component" value="Unassembled WGS sequence"/>
</dbReference>
<dbReference type="FunFam" id="1.10.287.130:FF:000002">
    <property type="entry name" value="Two-component osmosensing histidine kinase"/>
    <property type="match status" value="1"/>
</dbReference>
<dbReference type="SUPFAM" id="SSF55785">
    <property type="entry name" value="PYP-like sensor domain (PAS domain)"/>
    <property type="match status" value="1"/>
</dbReference>
<evidence type="ECO:0000256" key="11">
    <source>
        <dbReference type="PROSITE-ProRule" id="PRU00169"/>
    </source>
</evidence>
<dbReference type="InterPro" id="IPR035965">
    <property type="entry name" value="PAS-like_dom_sf"/>
</dbReference>
<dbReference type="PANTHER" id="PTHR45339">
    <property type="entry name" value="HYBRID SIGNAL TRANSDUCTION HISTIDINE KINASE J"/>
    <property type="match status" value="1"/>
</dbReference>
<comment type="subunit">
    <text evidence="9">At low DSF concentrations, interacts with RpfF.</text>
</comment>
<feature type="domain" description="Histidine kinase" evidence="14">
    <location>
        <begin position="255"/>
        <end position="478"/>
    </location>
</feature>
<evidence type="ECO:0000259" key="15">
    <source>
        <dbReference type="PROSITE" id="PS50110"/>
    </source>
</evidence>
<dbReference type="InterPro" id="IPR001789">
    <property type="entry name" value="Sig_transdc_resp-reg_receiver"/>
</dbReference>
<reference evidence="16 17" key="1">
    <citation type="submission" date="2020-07" db="EMBL/GenBank/DDBJ databases">
        <authorList>
            <person name="Li M."/>
        </authorList>
    </citation>
    <scope>NUCLEOTIDE SEQUENCE [LARGE SCALE GENOMIC DNA]</scope>
    <source>
        <strain evidence="16 17">DSM 23284</strain>
    </source>
</reference>
<feature type="modified residue" description="4-aspartylphosphate" evidence="11">
    <location>
        <position position="686"/>
    </location>
</feature>
<comment type="catalytic activity">
    <reaction evidence="1">
        <text>ATP + protein L-histidine = ADP + protein N-phospho-L-histidine.</text>
        <dbReference type="EC" id="2.7.13.3"/>
    </reaction>
</comment>
<keyword evidence="6" id="KW-0418">Kinase</keyword>
<name>A0A838XRY9_9HYPH</name>
<dbReference type="CDD" id="cd17546">
    <property type="entry name" value="REC_hyHK_CKI1_RcsC-like"/>
    <property type="match status" value="1"/>
</dbReference>
<dbReference type="InterPro" id="IPR005467">
    <property type="entry name" value="His_kinase_dom"/>
</dbReference>
<keyword evidence="17" id="KW-1185">Reference proteome</keyword>
<keyword evidence="8" id="KW-0902">Two-component regulatory system</keyword>
<evidence type="ECO:0000259" key="14">
    <source>
        <dbReference type="PROSITE" id="PS50109"/>
    </source>
</evidence>